<gene>
    <name evidence="3" type="ORF">GFB49_05470</name>
</gene>
<evidence type="ECO:0000313" key="3">
    <source>
        <dbReference type="EMBL" id="MQQ07895.1"/>
    </source>
</evidence>
<dbReference type="RefSeq" id="WP_153214821.1">
    <property type="nucleotide sequence ID" value="NZ_WIBF01000002.1"/>
</dbReference>
<feature type="transmembrane region" description="Helical" evidence="1">
    <location>
        <begin position="147"/>
        <end position="170"/>
    </location>
</feature>
<evidence type="ECO:0000313" key="4">
    <source>
        <dbReference type="Proteomes" id="UP000444174"/>
    </source>
</evidence>
<feature type="transmembrane region" description="Helical" evidence="1">
    <location>
        <begin position="44"/>
        <end position="62"/>
    </location>
</feature>
<keyword evidence="2" id="KW-0732">Signal</keyword>
<dbReference type="PIRSF" id="PIRSF016919">
    <property type="entry name" value="HupE_UreJ"/>
    <property type="match status" value="1"/>
</dbReference>
<feature type="signal peptide" evidence="2">
    <location>
        <begin position="1"/>
        <end position="23"/>
    </location>
</feature>
<reference evidence="3 4" key="1">
    <citation type="submission" date="2019-10" db="EMBL/GenBank/DDBJ databases">
        <title>Epibacterium sp. nov., isolated from seawater.</title>
        <authorList>
            <person name="Zhang X."/>
            <person name="Li N."/>
        </authorList>
    </citation>
    <scope>NUCLEOTIDE SEQUENCE [LARGE SCALE GENOMIC DNA]</scope>
    <source>
        <strain evidence="3 4">SM1979</strain>
    </source>
</reference>
<feature type="transmembrane region" description="Helical" evidence="1">
    <location>
        <begin position="118"/>
        <end position="135"/>
    </location>
</feature>
<feature type="transmembrane region" description="Helical" evidence="1">
    <location>
        <begin position="69"/>
        <end position="88"/>
    </location>
</feature>
<evidence type="ECO:0000256" key="1">
    <source>
        <dbReference type="SAM" id="Phobius"/>
    </source>
</evidence>
<keyword evidence="4" id="KW-1185">Reference proteome</keyword>
<protein>
    <submittedName>
        <fullName evidence="3">Ni/Fe hydrogenase</fullName>
    </submittedName>
</protein>
<feature type="chain" id="PRO_5032302466" evidence="2">
    <location>
        <begin position="24"/>
        <end position="199"/>
    </location>
</feature>
<dbReference type="Proteomes" id="UP000444174">
    <property type="component" value="Unassembled WGS sequence"/>
</dbReference>
<comment type="caution">
    <text evidence="3">The sequence shown here is derived from an EMBL/GenBank/DDBJ whole genome shotgun (WGS) entry which is preliminary data.</text>
</comment>
<keyword evidence="1" id="KW-0812">Transmembrane</keyword>
<organism evidence="3 4">
    <name type="scientific">Tritonibacter litoralis</name>
    <dbReference type="NCBI Taxonomy" id="2662264"/>
    <lineage>
        <taxon>Bacteria</taxon>
        <taxon>Pseudomonadati</taxon>
        <taxon>Pseudomonadota</taxon>
        <taxon>Alphaproteobacteria</taxon>
        <taxon>Rhodobacterales</taxon>
        <taxon>Paracoccaceae</taxon>
        <taxon>Tritonibacter</taxon>
    </lineage>
</organism>
<dbReference type="EMBL" id="WIBF01000002">
    <property type="protein sequence ID" value="MQQ07895.1"/>
    <property type="molecule type" value="Genomic_DNA"/>
</dbReference>
<evidence type="ECO:0000256" key="2">
    <source>
        <dbReference type="SAM" id="SignalP"/>
    </source>
</evidence>
<dbReference type="AlphaFoldDB" id="A0A843YE21"/>
<keyword evidence="1" id="KW-0472">Membrane</keyword>
<feature type="transmembrane region" description="Helical" evidence="1">
    <location>
        <begin position="94"/>
        <end position="111"/>
    </location>
</feature>
<dbReference type="Pfam" id="PF04955">
    <property type="entry name" value="HupE_UreJ"/>
    <property type="match status" value="1"/>
</dbReference>
<proteinExistence type="predicted"/>
<feature type="transmembrane region" description="Helical" evidence="1">
    <location>
        <begin position="177"/>
        <end position="198"/>
    </location>
</feature>
<keyword evidence="1" id="KW-1133">Transmembrane helix</keyword>
<accession>A0A843YE21</accession>
<dbReference type="InterPro" id="IPR007038">
    <property type="entry name" value="HupE_UreJ"/>
</dbReference>
<sequence>MFFKSHIALKALTAFAVCCFASAAAAHTGDGINSGFASGFWHPILGWDHVVAMVAVGLWGAFLGQPAIWVLPVVFPMVMAFGGALGILGVPLPAVETGIALSGVILGLLVATAARAPLWVASVIVGFFAIFHGHAHGTELPDVFNAYGYAVGFVIGTGLLHMAGIGLGFLTRSKPGLAFVRGMGGAIALIGAAFLFGFA</sequence>
<name>A0A843YE21_9RHOB</name>